<accession>A0A1I2DJ21</accession>
<evidence type="ECO:0000259" key="4">
    <source>
        <dbReference type="Pfam" id="PF17853"/>
    </source>
</evidence>
<feature type="domain" description="CdaR GGDEF-like" evidence="4">
    <location>
        <begin position="294"/>
        <end position="382"/>
    </location>
</feature>
<proteinExistence type="inferred from homology"/>
<evidence type="ECO:0000313" key="5">
    <source>
        <dbReference type="EMBL" id="SFE80615.1"/>
    </source>
</evidence>
<dbReference type="Pfam" id="PF17853">
    <property type="entry name" value="GGDEF_2"/>
    <property type="match status" value="1"/>
</dbReference>
<dbReference type="Pfam" id="PF07905">
    <property type="entry name" value="PucR"/>
    <property type="match status" value="1"/>
</dbReference>
<name>A0A1I2DJ21_9BACI</name>
<dbReference type="Proteomes" id="UP000199516">
    <property type="component" value="Unassembled WGS sequence"/>
</dbReference>
<feature type="domain" description="PucR C-terminal helix-turn-helix" evidence="3">
    <location>
        <begin position="434"/>
        <end position="491"/>
    </location>
</feature>
<protein>
    <submittedName>
        <fullName evidence="5">Purine catabolism regulatory protein</fullName>
    </submittedName>
</protein>
<dbReference type="InterPro" id="IPR041522">
    <property type="entry name" value="CdaR_GGDEF"/>
</dbReference>
<evidence type="ECO:0000259" key="3">
    <source>
        <dbReference type="Pfam" id="PF13556"/>
    </source>
</evidence>
<dbReference type="RefSeq" id="WP_091661266.1">
    <property type="nucleotide sequence ID" value="NZ_FONT01000004.1"/>
</dbReference>
<dbReference type="Pfam" id="PF13556">
    <property type="entry name" value="HTH_30"/>
    <property type="match status" value="1"/>
</dbReference>
<comment type="similarity">
    <text evidence="1">Belongs to the CdaR family.</text>
</comment>
<gene>
    <name evidence="5" type="ORF">SAMN05192532_104111</name>
</gene>
<evidence type="ECO:0000259" key="2">
    <source>
        <dbReference type="Pfam" id="PF07905"/>
    </source>
</evidence>
<dbReference type="PANTHER" id="PTHR33744:SF1">
    <property type="entry name" value="DNA-BINDING TRANSCRIPTIONAL ACTIVATOR ADER"/>
    <property type="match status" value="1"/>
</dbReference>
<dbReference type="InterPro" id="IPR025736">
    <property type="entry name" value="PucR_C-HTH_dom"/>
</dbReference>
<evidence type="ECO:0000256" key="1">
    <source>
        <dbReference type="ARBA" id="ARBA00006754"/>
    </source>
</evidence>
<dbReference type="PANTHER" id="PTHR33744">
    <property type="entry name" value="CARBOHYDRATE DIACID REGULATOR"/>
    <property type="match status" value="1"/>
</dbReference>
<reference evidence="5 6" key="1">
    <citation type="submission" date="2016-10" db="EMBL/GenBank/DDBJ databases">
        <authorList>
            <person name="de Groot N.N."/>
        </authorList>
    </citation>
    <scope>NUCLEOTIDE SEQUENCE [LARGE SCALE GENOMIC DNA]</scope>
    <source>
        <strain evidence="5 6">DSM 23995</strain>
    </source>
</reference>
<dbReference type="EMBL" id="FONT01000004">
    <property type="protein sequence ID" value="SFE80615.1"/>
    <property type="molecule type" value="Genomic_DNA"/>
</dbReference>
<evidence type="ECO:0000313" key="6">
    <source>
        <dbReference type="Proteomes" id="UP000199516"/>
    </source>
</evidence>
<dbReference type="InterPro" id="IPR012914">
    <property type="entry name" value="PucR_dom"/>
</dbReference>
<dbReference type="STRING" id="930128.SAMN05192532_104111"/>
<dbReference type="Gene3D" id="1.10.10.2840">
    <property type="entry name" value="PucR C-terminal helix-turn-helix domain"/>
    <property type="match status" value="1"/>
</dbReference>
<organism evidence="5 6">
    <name type="scientific">Alteribacillus iranensis</name>
    <dbReference type="NCBI Taxonomy" id="930128"/>
    <lineage>
        <taxon>Bacteria</taxon>
        <taxon>Bacillati</taxon>
        <taxon>Bacillota</taxon>
        <taxon>Bacilli</taxon>
        <taxon>Bacillales</taxon>
        <taxon>Bacillaceae</taxon>
        <taxon>Alteribacillus</taxon>
    </lineage>
</organism>
<dbReference type="OrthoDB" id="142218at2"/>
<keyword evidence="6" id="KW-1185">Reference proteome</keyword>
<dbReference type="InterPro" id="IPR042070">
    <property type="entry name" value="PucR_C-HTH_sf"/>
</dbReference>
<feature type="domain" description="Purine catabolism PurC-like" evidence="2">
    <location>
        <begin position="7"/>
        <end position="121"/>
    </location>
</feature>
<dbReference type="AlphaFoldDB" id="A0A1I2DJ21"/>
<dbReference type="InterPro" id="IPR051448">
    <property type="entry name" value="CdaR-like_regulators"/>
</dbReference>
<sequence>MTITVRELINNPHLKTTIIAGTTGLENEVTWAHVCELKDPTPWLTGGEIVMTNGLVFTDNEKDQEAYLHLLWKAGASGLAIGKDLHAPELSDGLLLAANHKGFPILLTDYDVPWIAFSKAVSIANSNQDHAQVVQALRIYDIVRESIQNTTPDQIVDKLGEIINCDMYVIDPVNKKPLFNHLNNDLIDNLKDILTSNKSISIRRLKWNGRATVLMSVPSYRPAQLLVISRSLTDSPNNLVLRHVATVAGLVVEKNTTIHERQRRLGSEILAGMIEGQITDEAASILLAEHGLKEGPLCMVVCSADGQPFEHSWLHVHLHAQGIPHLLTYRENVLLVLLPMTEKTLTSLQDELPSNVRMGVSDTLDRISRSPDAYQESLWALRSAETHNKSIVYYREELPISPFLPRNRVEAQQLVDNILGELLIYDTGCDNQMIKTLYIYLRENRSWKSAAQELHIHKQTLVYRIKRIEEITGRDLNNITDVSELWFALQAALHLHLLQDLS</sequence>